<dbReference type="Gene3D" id="3.30.470.30">
    <property type="entry name" value="DNA ligase/mRNA capping enzyme"/>
    <property type="match status" value="1"/>
</dbReference>
<organism evidence="5 6">
    <name type="scientific">Linnemannia exigua</name>
    <dbReference type="NCBI Taxonomy" id="604196"/>
    <lineage>
        <taxon>Eukaryota</taxon>
        <taxon>Fungi</taxon>
        <taxon>Fungi incertae sedis</taxon>
        <taxon>Mucoromycota</taxon>
        <taxon>Mortierellomycotina</taxon>
        <taxon>Mortierellomycetes</taxon>
        <taxon>Mortierellales</taxon>
        <taxon>Mortierellaceae</taxon>
        <taxon>Linnemannia</taxon>
    </lineage>
</organism>
<feature type="region of interest" description="Disordered" evidence="4">
    <location>
        <begin position="711"/>
        <end position="742"/>
    </location>
</feature>
<gene>
    <name evidence="5" type="ORF">BGZ95_005488</name>
</gene>
<feature type="compositionally biased region" description="Basic residues" evidence="4">
    <location>
        <begin position="294"/>
        <end position="304"/>
    </location>
</feature>
<dbReference type="PANTHER" id="PTHR24320:SF282">
    <property type="entry name" value="WW DOMAIN-CONTAINING OXIDOREDUCTASE"/>
    <property type="match status" value="1"/>
</dbReference>
<sequence>MFMLSIGNQLISTHLHNAEDSRPSPVEIPDYKYSTTSPHQDLDGLQVLVDKLLSTNAVVSKRDILAHHPDQAPLMAWIYDPIRQFYVRPTRVIKYAQRWANQQDEALAAVGAGVKSTITVHTLDSRSDGTPASGSGATNLSHLDDGKAASGTNSRAEQAGKRFDTLSSLLEALSTRSITGNASMGAILQFMDRFCGPSGSTRSSFEAINSSSPAGSYSRALSTLLSTPRSKLFLKILDRNLRAGCNVGIIREVYPTLIPGFHVALGQMMKLDEAEALFDLPKSSQEDSTEKAKGGKTTKNRKKKESISDLSAPTLPSNIYAAEWLGSRKLDGVRCLMRIDRQTGNITALSRTGKEFDGMGKILDSLRTIVNMGQNDDDGIRGRDKFFRQALGVHDDDNDKISPLPEALILDGEMCVFVAEPIQETSATTNGNSQSSPIIVGLLEDDGLGREKFTKAITFVTRGAIEDPFMDNLDNEDAKYPMDDPTGAAVTATSTDGSEDIGQEYDRPLYCIFDCLTDKEFKDRQGTRPLLERIHGLTRALTQSESAVRDSGGLVKVLCQTEIKSYKQLQTMVARGVERGWEGVMLRKNIGYEGKRSRNLLKLKQFHEAEFTVEEAMLGRMRLPLRGEFEERDNVLTNVVVVHRGNRVRVGSGFSAEERIRFGRDPSLIVGKTITVKYFEESKTYSGSGIGGGSGGIGDDASSIASDERMFGGGEGEATKAKSSITADSADDDGDDKGDRGGDTMWSLRFPTIKAIYGPKYSTITMPYTNVACQTAFWKTLVQRPKFSTNDIPDLSQKVAIVTGANSGLGYATTVALASHGAHVFLACRSESKALEAIARARVEIAATPAAEKYLRDPLAAQGGGGKKEARLEFLKLDLNDMNSCADAARVFLERGLPLHILVNNGGIMTSPFALSADGIEQQFAVNHMGHFVFTMALLDRIKLSQPSRIVMLSSIGHEHCPKGGVDFSTLNDRNASNPASRYGRSKLSNILFGKALARRLALTGEKVYVNMPHPGFVYTELARNNKDSMGVVAATAYDLAGRMCASKAEVGCLNQLYLATSPEVEEKDLRGKYFVPVGNELRPSPYALDEELQEKLWTFSEQLVREKVKEP</sequence>
<dbReference type="AlphaFoldDB" id="A0AAD4DGN8"/>
<feature type="region of interest" description="Disordered" evidence="4">
    <location>
        <begin position="282"/>
        <end position="309"/>
    </location>
</feature>
<dbReference type="EMBL" id="JAAAIL010000254">
    <property type="protein sequence ID" value="KAG0277711.1"/>
    <property type="molecule type" value="Genomic_DNA"/>
</dbReference>
<dbReference type="InterPro" id="IPR002347">
    <property type="entry name" value="SDR_fam"/>
</dbReference>
<feature type="compositionally biased region" description="Basic and acidic residues" evidence="4">
    <location>
        <begin position="284"/>
        <end position="293"/>
    </location>
</feature>
<keyword evidence="6" id="KW-1185">Reference proteome</keyword>
<dbReference type="SUPFAM" id="SSF56091">
    <property type="entry name" value="DNA ligase/mRNA capping enzyme, catalytic domain"/>
    <property type="match status" value="1"/>
</dbReference>
<comment type="caution">
    <text evidence="5">The sequence shown here is derived from an EMBL/GenBank/DDBJ whole genome shotgun (WGS) entry which is preliminary data.</text>
</comment>
<dbReference type="SUPFAM" id="SSF50249">
    <property type="entry name" value="Nucleic acid-binding proteins"/>
    <property type="match status" value="1"/>
</dbReference>
<feature type="compositionally biased region" description="Polar residues" evidence="4">
    <location>
        <begin position="123"/>
        <end position="141"/>
    </location>
</feature>
<evidence type="ECO:0000256" key="4">
    <source>
        <dbReference type="SAM" id="MobiDB-lite"/>
    </source>
</evidence>
<dbReference type="InterPro" id="IPR012340">
    <property type="entry name" value="NA-bd_OB-fold"/>
</dbReference>
<dbReference type="Gene3D" id="3.40.50.720">
    <property type="entry name" value="NAD(P)-binding Rossmann-like Domain"/>
    <property type="match status" value="1"/>
</dbReference>
<dbReference type="Gene3D" id="2.40.50.140">
    <property type="entry name" value="Nucleic acid-binding proteins"/>
    <property type="match status" value="1"/>
</dbReference>
<evidence type="ECO:0000256" key="2">
    <source>
        <dbReference type="ARBA" id="ARBA00022857"/>
    </source>
</evidence>
<evidence type="ECO:0000313" key="6">
    <source>
        <dbReference type="Proteomes" id="UP001194580"/>
    </source>
</evidence>
<dbReference type="PANTHER" id="PTHR24320">
    <property type="entry name" value="RETINOL DEHYDROGENASE"/>
    <property type="match status" value="1"/>
</dbReference>
<keyword evidence="3" id="KW-0560">Oxidoreductase</keyword>
<accession>A0AAD4DGN8</accession>
<dbReference type="Proteomes" id="UP001194580">
    <property type="component" value="Unassembled WGS sequence"/>
</dbReference>
<evidence type="ECO:0000256" key="3">
    <source>
        <dbReference type="ARBA" id="ARBA00023002"/>
    </source>
</evidence>
<protein>
    <submittedName>
        <fullName evidence="5">Uncharacterized protein</fullName>
    </submittedName>
</protein>
<reference evidence="5" key="1">
    <citation type="journal article" date="2020" name="Fungal Divers.">
        <title>Resolving the Mortierellaceae phylogeny through synthesis of multi-gene phylogenetics and phylogenomics.</title>
        <authorList>
            <person name="Vandepol N."/>
            <person name="Liber J."/>
            <person name="Desiro A."/>
            <person name="Na H."/>
            <person name="Kennedy M."/>
            <person name="Barry K."/>
            <person name="Grigoriev I.V."/>
            <person name="Miller A.N."/>
            <person name="O'Donnell K."/>
            <person name="Stajich J.E."/>
            <person name="Bonito G."/>
        </authorList>
    </citation>
    <scope>NUCLEOTIDE SEQUENCE</scope>
    <source>
        <strain evidence="5">NRRL 28262</strain>
    </source>
</reference>
<evidence type="ECO:0000256" key="1">
    <source>
        <dbReference type="ARBA" id="ARBA00006484"/>
    </source>
</evidence>
<dbReference type="Pfam" id="PF00106">
    <property type="entry name" value="adh_short"/>
    <property type="match status" value="2"/>
</dbReference>
<keyword evidence="2" id="KW-0521">NADP</keyword>
<dbReference type="PRINTS" id="PR00081">
    <property type="entry name" value="GDHRDH"/>
</dbReference>
<evidence type="ECO:0000313" key="5">
    <source>
        <dbReference type="EMBL" id="KAG0277711.1"/>
    </source>
</evidence>
<name>A0AAD4DGN8_9FUNG</name>
<dbReference type="SUPFAM" id="SSF51735">
    <property type="entry name" value="NAD(P)-binding Rossmann-fold domains"/>
    <property type="match status" value="1"/>
</dbReference>
<comment type="similarity">
    <text evidence="1">Belongs to the short-chain dehydrogenases/reductases (SDR) family.</text>
</comment>
<proteinExistence type="inferred from homology"/>
<dbReference type="CDD" id="cd05327">
    <property type="entry name" value="retinol-DH_like_SDR_c_like"/>
    <property type="match status" value="1"/>
</dbReference>
<dbReference type="InterPro" id="IPR036291">
    <property type="entry name" value="NAD(P)-bd_dom_sf"/>
</dbReference>
<feature type="region of interest" description="Disordered" evidence="4">
    <location>
        <begin position="123"/>
        <end position="158"/>
    </location>
</feature>
<dbReference type="GO" id="GO:0016491">
    <property type="term" value="F:oxidoreductase activity"/>
    <property type="evidence" value="ECO:0007669"/>
    <property type="project" value="UniProtKB-KW"/>
</dbReference>